<dbReference type="GO" id="GO:0080120">
    <property type="term" value="P:CAAX-box protein maturation"/>
    <property type="evidence" value="ECO:0007669"/>
    <property type="project" value="UniProtKB-ARBA"/>
</dbReference>
<keyword evidence="1" id="KW-0812">Transmembrane</keyword>
<dbReference type="InterPro" id="IPR042150">
    <property type="entry name" value="MmRce1-like"/>
</dbReference>
<gene>
    <name evidence="3" type="ORF">NCTC10684_02679</name>
</gene>
<dbReference type="RefSeq" id="WP_115731608.1">
    <property type="nucleotide sequence ID" value="NZ_BAAAVY010000002.1"/>
</dbReference>
<dbReference type="Pfam" id="PF02517">
    <property type="entry name" value="Rce1-like"/>
    <property type="match status" value="1"/>
</dbReference>
<feature type="transmembrane region" description="Helical" evidence="1">
    <location>
        <begin position="151"/>
        <end position="172"/>
    </location>
</feature>
<dbReference type="GO" id="GO:0006508">
    <property type="term" value="P:proteolysis"/>
    <property type="evidence" value="ECO:0007669"/>
    <property type="project" value="UniProtKB-KW"/>
</dbReference>
<feature type="domain" description="CAAX prenyl protease 2/Lysostaphin resistance protein A-like" evidence="2">
    <location>
        <begin position="119"/>
        <end position="210"/>
    </location>
</feature>
<feature type="transmembrane region" description="Helical" evidence="1">
    <location>
        <begin position="12"/>
        <end position="32"/>
    </location>
</feature>
<keyword evidence="1" id="KW-0472">Membrane</keyword>
<feature type="transmembrane region" description="Helical" evidence="1">
    <location>
        <begin position="78"/>
        <end position="97"/>
    </location>
</feature>
<dbReference type="GO" id="GO:0004175">
    <property type="term" value="F:endopeptidase activity"/>
    <property type="evidence" value="ECO:0007669"/>
    <property type="project" value="UniProtKB-ARBA"/>
</dbReference>
<dbReference type="OrthoDB" id="3693644at2"/>
<evidence type="ECO:0000256" key="1">
    <source>
        <dbReference type="SAM" id="Phobius"/>
    </source>
</evidence>
<dbReference type="PANTHER" id="PTHR35797">
    <property type="entry name" value="PROTEASE-RELATED"/>
    <property type="match status" value="1"/>
</dbReference>
<sequence length="264" mass="28653">MSMLGRMVCDWSVVSFVLLAFAITWIAFIPFYQAGGEDIAWFTFGPFVAAIVSSAFLGGWPRLRALLASVVQWRVPPVWYLVAIGMPVAVQLLAIWLNPMFGSAPPNWANVPAVTEIAVMVALLLVFSGPLGEEPGWRGFALPLLLGERGALNASLVLGLIWAAWHLPLVLLNDYSISSALNVMAAAVVFTWLYQNSAGSVLPAILMHASHQNSVRYLGRVFEGGDAAQHQWIGLILWLVFALAIVAVYGTSSFRRRQATTVAG</sequence>
<evidence type="ECO:0000313" key="3">
    <source>
        <dbReference type="EMBL" id="SUU89439.1"/>
    </source>
</evidence>
<keyword evidence="3" id="KW-0378">Hydrolase</keyword>
<dbReference type="AlphaFoldDB" id="A0A380WK93"/>
<keyword evidence="3" id="KW-0645">Protease</keyword>
<dbReference type="Proteomes" id="UP000254701">
    <property type="component" value="Unassembled WGS sequence"/>
</dbReference>
<organism evidence="3 4">
    <name type="scientific">Aminobacter aminovorans</name>
    <name type="common">Chelatobacter heintzii</name>
    <dbReference type="NCBI Taxonomy" id="83263"/>
    <lineage>
        <taxon>Bacteria</taxon>
        <taxon>Pseudomonadati</taxon>
        <taxon>Pseudomonadota</taxon>
        <taxon>Alphaproteobacteria</taxon>
        <taxon>Hyphomicrobiales</taxon>
        <taxon>Phyllobacteriaceae</taxon>
        <taxon>Aminobacter</taxon>
    </lineage>
</organism>
<protein>
    <submittedName>
        <fullName evidence="3">CAAX amino terminal protease self- immunity</fullName>
    </submittedName>
</protein>
<dbReference type="EMBL" id="UFSM01000001">
    <property type="protein sequence ID" value="SUU89439.1"/>
    <property type="molecule type" value="Genomic_DNA"/>
</dbReference>
<feature type="transmembrane region" description="Helical" evidence="1">
    <location>
        <begin position="184"/>
        <end position="209"/>
    </location>
</feature>
<dbReference type="PANTHER" id="PTHR35797:SF1">
    <property type="entry name" value="PROTEASE"/>
    <property type="match status" value="1"/>
</dbReference>
<dbReference type="InterPro" id="IPR003675">
    <property type="entry name" value="Rce1/LyrA-like_dom"/>
</dbReference>
<accession>A0A380WK93</accession>
<keyword evidence="1" id="KW-1133">Transmembrane helix</keyword>
<proteinExistence type="predicted"/>
<evidence type="ECO:0000313" key="4">
    <source>
        <dbReference type="Proteomes" id="UP000254701"/>
    </source>
</evidence>
<feature type="transmembrane region" description="Helical" evidence="1">
    <location>
        <begin position="229"/>
        <end position="249"/>
    </location>
</feature>
<evidence type="ECO:0000259" key="2">
    <source>
        <dbReference type="Pfam" id="PF02517"/>
    </source>
</evidence>
<reference evidence="3 4" key="1">
    <citation type="submission" date="2018-06" db="EMBL/GenBank/DDBJ databases">
        <authorList>
            <consortium name="Pathogen Informatics"/>
            <person name="Doyle S."/>
        </authorList>
    </citation>
    <scope>NUCLEOTIDE SEQUENCE [LARGE SCALE GENOMIC DNA]</scope>
    <source>
        <strain evidence="3 4">NCTC10684</strain>
    </source>
</reference>
<feature type="transmembrane region" description="Helical" evidence="1">
    <location>
        <begin position="39"/>
        <end position="58"/>
    </location>
</feature>
<name>A0A380WK93_AMIAI</name>